<evidence type="ECO:0000259" key="9">
    <source>
        <dbReference type="PROSITE" id="PS50110"/>
    </source>
</evidence>
<evidence type="ECO:0000256" key="5">
    <source>
        <dbReference type="ARBA" id="ARBA00023242"/>
    </source>
</evidence>
<dbReference type="SMART" id="SM00448">
    <property type="entry name" value="REC"/>
    <property type="match status" value="1"/>
</dbReference>
<feature type="compositionally biased region" description="Polar residues" evidence="8">
    <location>
        <begin position="523"/>
        <end position="544"/>
    </location>
</feature>
<feature type="compositionally biased region" description="Basic and acidic residues" evidence="8">
    <location>
        <begin position="265"/>
        <end position="274"/>
    </location>
</feature>
<dbReference type="AlphaFoldDB" id="A0AAX4PFK5"/>
<dbReference type="PANTHER" id="PTHR43874:SF1">
    <property type="entry name" value="TWO-COMPONENT RESPONSE REGULATOR-LIKE APRR1"/>
    <property type="match status" value="1"/>
</dbReference>
<keyword evidence="3" id="KW-0902">Two-component regulatory system</keyword>
<sequence length="544" mass="58362">MEKATFNVTANAAAVPVKDEAEKPADANGNGNGRSHSPPATVEGNRLLSSMLAGPSLEPKNLRVLVCDSDNDSSNETCNILQDCSYNVVSVKTSKQALEQLEKDEGRFDMILKEHDPPKSDACRMLRKIWKHKTYRNIPVVIISNRYESSVIQNCLQHGAAGYMLKPLRHNEARTLWIRVWNRLVALKGSAFVGAKQQLPAGQGVGDAVGREANASPPQEGKDDGSGMSTQSDADMDGDSHEGSNPNDESDGKKRNDNGGPQGRVSDEQAEQDRVGPTVLNGLGKPSAFQAFSSPWNRKGSRQNYDSKEGNGYSNGKNAASNVVGPQHENGNYLNGSGGNGSGGNGSGGSGGNGSGGNGTNGASSRRIIPKVLPAQPQQQQHPAPHQFFQQDSNMTLTPFGPMPSHLAQSVLWGMAAQQEMNFIFAATAAAQQQQEPTKKRKAEREEDMETAEGGQHNTSGRTNSTQTGANGNASEQTSAERRAAALDKYRQKRKTLCFSKKIRYASRKQLAEARPRIKGQFVKTSSDANTNISGGKDNNNNSS</sequence>
<proteinExistence type="inferred from homology"/>
<dbReference type="InterPro" id="IPR010402">
    <property type="entry name" value="CCT_domain"/>
</dbReference>
<feature type="region of interest" description="Disordered" evidence="8">
    <location>
        <begin position="1"/>
        <end position="42"/>
    </location>
</feature>
<dbReference type="GO" id="GO:0000160">
    <property type="term" value="P:phosphorelay signal transduction system"/>
    <property type="evidence" value="ECO:0007669"/>
    <property type="project" value="UniProtKB-KW"/>
</dbReference>
<feature type="domain" description="CCT" evidence="10">
    <location>
        <begin position="483"/>
        <end position="525"/>
    </location>
</feature>
<keyword evidence="5 7" id="KW-0539">Nucleus</keyword>
<dbReference type="GO" id="GO:0048511">
    <property type="term" value="P:rhythmic process"/>
    <property type="evidence" value="ECO:0007669"/>
    <property type="project" value="UniProtKB-KW"/>
</dbReference>
<dbReference type="InterPro" id="IPR045279">
    <property type="entry name" value="ARR-like"/>
</dbReference>
<protein>
    <submittedName>
        <fullName evidence="11">Uncharacterized protein</fullName>
    </submittedName>
</protein>
<comment type="subcellular location">
    <subcellularLocation>
        <location evidence="1 7">Nucleus</location>
    </subcellularLocation>
</comment>
<dbReference type="PROSITE" id="PS51017">
    <property type="entry name" value="CCT"/>
    <property type="match status" value="1"/>
</dbReference>
<gene>
    <name evidence="11" type="ORF">HKI87_10g62610</name>
</gene>
<organism evidence="11 12">
    <name type="scientific">Chloropicon roscoffensis</name>
    <dbReference type="NCBI Taxonomy" id="1461544"/>
    <lineage>
        <taxon>Eukaryota</taxon>
        <taxon>Viridiplantae</taxon>
        <taxon>Chlorophyta</taxon>
        <taxon>Chloropicophyceae</taxon>
        <taxon>Chloropicales</taxon>
        <taxon>Chloropicaceae</taxon>
        <taxon>Chloropicon</taxon>
    </lineage>
</organism>
<dbReference type="PANTHER" id="PTHR43874">
    <property type="entry name" value="TWO-COMPONENT RESPONSE REGULATOR"/>
    <property type="match status" value="1"/>
</dbReference>
<reference evidence="11 12" key="1">
    <citation type="submission" date="2024-03" db="EMBL/GenBank/DDBJ databases">
        <title>Complete genome sequence of the green alga Chloropicon roscoffensis RCC1871.</title>
        <authorList>
            <person name="Lemieux C."/>
            <person name="Pombert J.-F."/>
            <person name="Otis C."/>
            <person name="Turmel M."/>
        </authorList>
    </citation>
    <scope>NUCLEOTIDE SEQUENCE [LARGE SCALE GENOMIC DNA]</scope>
    <source>
        <strain evidence="11 12">RCC1871</strain>
    </source>
</reference>
<evidence type="ECO:0000256" key="7">
    <source>
        <dbReference type="PROSITE-ProRule" id="PRU00357"/>
    </source>
</evidence>
<dbReference type="Gene3D" id="3.40.50.2300">
    <property type="match status" value="1"/>
</dbReference>
<feature type="domain" description="Response regulatory" evidence="9">
    <location>
        <begin position="63"/>
        <end position="181"/>
    </location>
</feature>
<feature type="compositionally biased region" description="Polar residues" evidence="8">
    <location>
        <begin position="312"/>
        <end position="321"/>
    </location>
</feature>
<feature type="compositionally biased region" description="Gly residues" evidence="8">
    <location>
        <begin position="336"/>
        <end position="360"/>
    </location>
</feature>
<evidence type="ECO:0000256" key="6">
    <source>
        <dbReference type="PROSITE-ProRule" id="PRU00169"/>
    </source>
</evidence>
<feature type="region of interest" description="Disordered" evidence="8">
    <location>
        <begin position="429"/>
        <end position="488"/>
    </location>
</feature>
<evidence type="ECO:0000313" key="12">
    <source>
        <dbReference type="Proteomes" id="UP001472866"/>
    </source>
</evidence>
<dbReference type="PROSITE" id="PS50110">
    <property type="entry name" value="RESPONSE_REGULATORY"/>
    <property type="match status" value="1"/>
</dbReference>
<dbReference type="Pfam" id="PF06203">
    <property type="entry name" value="CCT"/>
    <property type="match status" value="1"/>
</dbReference>
<name>A0AAX4PFK5_9CHLO</name>
<dbReference type="SUPFAM" id="SSF52172">
    <property type="entry name" value="CheY-like"/>
    <property type="match status" value="1"/>
</dbReference>
<comment type="similarity">
    <text evidence="2">Belongs to the ARR-like family.</text>
</comment>
<accession>A0AAX4PFK5</accession>
<dbReference type="Pfam" id="PF00072">
    <property type="entry name" value="Response_reg"/>
    <property type="match status" value="1"/>
</dbReference>
<evidence type="ECO:0000256" key="3">
    <source>
        <dbReference type="ARBA" id="ARBA00023012"/>
    </source>
</evidence>
<dbReference type="GO" id="GO:0009736">
    <property type="term" value="P:cytokinin-activated signaling pathway"/>
    <property type="evidence" value="ECO:0007669"/>
    <property type="project" value="InterPro"/>
</dbReference>
<evidence type="ECO:0000313" key="11">
    <source>
        <dbReference type="EMBL" id="WZN64704.1"/>
    </source>
</evidence>
<comment type="caution">
    <text evidence="6">Lacks conserved residue(s) required for the propagation of feature annotation.</text>
</comment>
<dbReference type="InterPro" id="IPR011006">
    <property type="entry name" value="CheY-like_superfamily"/>
</dbReference>
<keyword evidence="4" id="KW-0090">Biological rhythms</keyword>
<feature type="compositionally biased region" description="Basic and acidic residues" evidence="8">
    <location>
        <begin position="479"/>
        <end position="488"/>
    </location>
</feature>
<dbReference type="InterPro" id="IPR001789">
    <property type="entry name" value="Sig_transdc_resp-reg_receiver"/>
</dbReference>
<feature type="compositionally biased region" description="Polar residues" evidence="8">
    <location>
        <begin position="456"/>
        <end position="478"/>
    </location>
</feature>
<evidence type="ECO:0000256" key="8">
    <source>
        <dbReference type="SAM" id="MobiDB-lite"/>
    </source>
</evidence>
<feature type="region of interest" description="Disordered" evidence="8">
    <location>
        <begin position="201"/>
        <end position="365"/>
    </location>
</feature>
<evidence type="ECO:0000259" key="10">
    <source>
        <dbReference type="PROSITE" id="PS51017"/>
    </source>
</evidence>
<dbReference type="GO" id="GO:0005634">
    <property type="term" value="C:nucleus"/>
    <property type="evidence" value="ECO:0007669"/>
    <property type="project" value="UniProtKB-SubCell"/>
</dbReference>
<keyword evidence="12" id="KW-1185">Reference proteome</keyword>
<evidence type="ECO:0000256" key="1">
    <source>
        <dbReference type="ARBA" id="ARBA00004123"/>
    </source>
</evidence>
<evidence type="ECO:0000256" key="2">
    <source>
        <dbReference type="ARBA" id="ARBA00010330"/>
    </source>
</evidence>
<dbReference type="Proteomes" id="UP001472866">
    <property type="component" value="Chromosome 10"/>
</dbReference>
<evidence type="ECO:0000256" key="4">
    <source>
        <dbReference type="ARBA" id="ARBA00023108"/>
    </source>
</evidence>
<feature type="compositionally biased region" description="Low complexity" evidence="8">
    <location>
        <begin position="1"/>
        <end position="15"/>
    </location>
</feature>
<dbReference type="EMBL" id="CP151510">
    <property type="protein sequence ID" value="WZN64704.1"/>
    <property type="molecule type" value="Genomic_DNA"/>
</dbReference>
<feature type="region of interest" description="Disordered" evidence="8">
    <location>
        <begin position="509"/>
        <end position="544"/>
    </location>
</feature>